<organism evidence="2 3">
    <name type="scientific">Halosolutus amylolyticus</name>
    <dbReference type="NCBI Taxonomy" id="2932267"/>
    <lineage>
        <taxon>Archaea</taxon>
        <taxon>Methanobacteriati</taxon>
        <taxon>Methanobacteriota</taxon>
        <taxon>Stenosarchaea group</taxon>
        <taxon>Halobacteria</taxon>
        <taxon>Halobacteriales</taxon>
        <taxon>Natrialbaceae</taxon>
        <taxon>Halosolutus</taxon>
    </lineage>
</organism>
<reference evidence="2 3" key="1">
    <citation type="journal article" date="2019" name="Int. J. Syst. Evol. Microbiol.">
        <title>The Global Catalogue of Microorganisms (GCM) 10K type strain sequencing project: providing services to taxonomists for standard genome sequencing and annotation.</title>
        <authorList>
            <consortium name="The Broad Institute Genomics Platform"/>
            <consortium name="The Broad Institute Genome Sequencing Center for Infectious Disease"/>
            <person name="Wu L."/>
            <person name="Ma J."/>
        </authorList>
    </citation>
    <scope>NUCLEOTIDE SEQUENCE [LARGE SCALE GENOMIC DNA]</scope>
    <source>
        <strain evidence="2 3">WLHS5</strain>
    </source>
</reference>
<dbReference type="NCBIfam" id="NF033497">
    <property type="entry name" value="rubre_like_arch"/>
    <property type="match status" value="1"/>
</dbReference>
<dbReference type="RefSeq" id="WP_250142199.1">
    <property type="nucleotide sequence ID" value="NZ_JBHSFA010000012.1"/>
</dbReference>
<evidence type="ECO:0000259" key="1">
    <source>
        <dbReference type="Pfam" id="PF23455"/>
    </source>
</evidence>
<dbReference type="InterPro" id="IPR055553">
    <property type="entry name" value="DUF7129"/>
</dbReference>
<keyword evidence="3" id="KW-1185">Reference proteome</keyword>
<feature type="domain" description="DUF7129" evidence="1">
    <location>
        <begin position="3"/>
        <end position="46"/>
    </location>
</feature>
<evidence type="ECO:0000313" key="2">
    <source>
        <dbReference type="EMBL" id="MFC4544679.1"/>
    </source>
</evidence>
<protein>
    <submittedName>
        <fullName evidence="2">Rubrerythrin-like domain-containing protein</fullName>
    </submittedName>
</protein>
<gene>
    <name evidence="2" type="ORF">ACFO5R_22355</name>
</gene>
<dbReference type="SUPFAM" id="SSF57802">
    <property type="entry name" value="Rubredoxin-like"/>
    <property type="match status" value="1"/>
</dbReference>
<dbReference type="EMBL" id="JBHSFA010000012">
    <property type="protein sequence ID" value="MFC4544679.1"/>
    <property type="molecule type" value="Genomic_DNA"/>
</dbReference>
<dbReference type="AlphaFoldDB" id="A0ABD5PXG1"/>
<comment type="caution">
    <text evidence="2">The sequence shown here is derived from an EMBL/GenBank/DDBJ whole genome shotgun (WGS) entry which is preliminary data.</text>
</comment>
<sequence>MGYTDPFTAGRPTFECPTCTYRSTSATPRTCPRCEVQLQNIAVPRE</sequence>
<dbReference type="Pfam" id="PF23455">
    <property type="entry name" value="DUF7129"/>
    <property type="match status" value="1"/>
</dbReference>
<dbReference type="Proteomes" id="UP001595898">
    <property type="component" value="Unassembled WGS sequence"/>
</dbReference>
<proteinExistence type="predicted"/>
<name>A0ABD5PXG1_9EURY</name>
<evidence type="ECO:0000313" key="3">
    <source>
        <dbReference type="Proteomes" id="UP001595898"/>
    </source>
</evidence>
<accession>A0ABD5PXG1</accession>